<dbReference type="OrthoDB" id="10325289at2759"/>
<keyword evidence="4" id="KW-1185">Reference proteome</keyword>
<evidence type="ECO:0000256" key="2">
    <source>
        <dbReference type="SAM" id="Phobius"/>
    </source>
</evidence>
<reference evidence="3" key="1">
    <citation type="submission" date="2020-07" db="EMBL/GenBank/DDBJ databases">
        <title>Multicomponent nature underlies the extraordinary mechanical properties of spider dragline silk.</title>
        <authorList>
            <person name="Kono N."/>
            <person name="Nakamura H."/>
            <person name="Mori M."/>
            <person name="Yoshida Y."/>
            <person name="Ohtoshi R."/>
            <person name="Malay A.D."/>
            <person name="Moran D.A.P."/>
            <person name="Tomita M."/>
            <person name="Numata K."/>
            <person name="Arakawa K."/>
        </authorList>
    </citation>
    <scope>NUCLEOTIDE SEQUENCE</scope>
</reference>
<feature type="transmembrane region" description="Helical" evidence="2">
    <location>
        <begin position="12"/>
        <end position="39"/>
    </location>
</feature>
<evidence type="ECO:0008006" key="5">
    <source>
        <dbReference type="Google" id="ProtNLM"/>
    </source>
</evidence>
<keyword evidence="2" id="KW-1133">Transmembrane helix</keyword>
<dbReference type="EMBL" id="BMAO01035739">
    <property type="protein sequence ID" value="GFR05632.1"/>
    <property type="molecule type" value="Genomic_DNA"/>
</dbReference>
<keyword evidence="2" id="KW-0812">Transmembrane</keyword>
<evidence type="ECO:0000256" key="1">
    <source>
        <dbReference type="SAM" id="Coils"/>
    </source>
</evidence>
<evidence type="ECO:0000313" key="3">
    <source>
        <dbReference type="EMBL" id="GFR05632.1"/>
    </source>
</evidence>
<feature type="coiled-coil region" evidence="1">
    <location>
        <begin position="75"/>
        <end position="102"/>
    </location>
</feature>
<accession>A0A8X6LEN6</accession>
<dbReference type="AlphaFoldDB" id="A0A8X6LEN6"/>
<protein>
    <recommendedName>
        <fullName evidence="5">Transmembrane protein</fullName>
    </recommendedName>
</protein>
<sequence>MNQDPTEKMILLAWVWFIIRFLFFSYWEILFWLPIILLLDGSCHVNTLEQERIPGDMDPEAFGHIALEECKFKETNEHSASLDRLIQKLMEEEKERIFKKQQEKFRDFNK</sequence>
<keyword evidence="1" id="KW-0175">Coiled coil</keyword>
<evidence type="ECO:0000313" key="4">
    <source>
        <dbReference type="Proteomes" id="UP000887116"/>
    </source>
</evidence>
<keyword evidence="2" id="KW-0472">Membrane</keyword>
<dbReference type="Proteomes" id="UP000887116">
    <property type="component" value="Unassembled WGS sequence"/>
</dbReference>
<organism evidence="3 4">
    <name type="scientific">Trichonephila clavata</name>
    <name type="common">Joro spider</name>
    <name type="synonym">Nephila clavata</name>
    <dbReference type="NCBI Taxonomy" id="2740835"/>
    <lineage>
        <taxon>Eukaryota</taxon>
        <taxon>Metazoa</taxon>
        <taxon>Ecdysozoa</taxon>
        <taxon>Arthropoda</taxon>
        <taxon>Chelicerata</taxon>
        <taxon>Arachnida</taxon>
        <taxon>Araneae</taxon>
        <taxon>Araneomorphae</taxon>
        <taxon>Entelegynae</taxon>
        <taxon>Araneoidea</taxon>
        <taxon>Nephilidae</taxon>
        <taxon>Trichonephila</taxon>
    </lineage>
</organism>
<proteinExistence type="predicted"/>
<comment type="caution">
    <text evidence="3">The sequence shown here is derived from an EMBL/GenBank/DDBJ whole genome shotgun (WGS) entry which is preliminary data.</text>
</comment>
<gene>
    <name evidence="3" type="ORF">TNCT_588441</name>
</gene>
<name>A0A8X6LEN6_TRICU</name>